<organism evidence="1 2">
    <name type="scientific">Setaria digitata</name>
    <dbReference type="NCBI Taxonomy" id="48799"/>
    <lineage>
        <taxon>Eukaryota</taxon>
        <taxon>Metazoa</taxon>
        <taxon>Ecdysozoa</taxon>
        <taxon>Nematoda</taxon>
        <taxon>Chromadorea</taxon>
        <taxon>Rhabditida</taxon>
        <taxon>Spirurina</taxon>
        <taxon>Spiruromorpha</taxon>
        <taxon>Filarioidea</taxon>
        <taxon>Setariidae</taxon>
        <taxon>Setaria</taxon>
    </lineage>
</organism>
<proteinExistence type="predicted"/>
<dbReference type="Proteomes" id="UP000887581">
    <property type="component" value="Unplaced"/>
</dbReference>
<reference evidence="2" key="1">
    <citation type="submission" date="2022-11" db="UniProtKB">
        <authorList>
            <consortium name="WormBaseParasite"/>
        </authorList>
    </citation>
    <scope>IDENTIFICATION</scope>
</reference>
<name>A0A915PKK3_9BILA</name>
<keyword evidence="1" id="KW-1185">Reference proteome</keyword>
<evidence type="ECO:0000313" key="1">
    <source>
        <dbReference type="Proteomes" id="UP000887581"/>
    </source>
</evidence>
<accession>A0A915PKK3</accession>
<evidence type="ECO:0000313" key="2">
    <source>
        <dbReference type="WBParaSite" id="sdigi.contig226.g6366.t1"/>
    </source>
</evidence>
<dbReference type="WBParaSite" id="sdigi.contig226.g6366.t1">
    <property type="protein sequence ID" value="sdigi.contig226.g6366.t1"/>
    <property type="gene ID" value="sdigi.contig226.g6366"/>
</dbReference>
<sequence length="124" mass="14452">MLNAYYISSSLWKGDVHWITVDDAVILDCLQISFILERDVLDAFLLFSVHELFTCVPEALRHKYRSLSLYTLNKDNKDYCSRRNDEATVMGGKMSVYKKKMEESDRSYDCGTLTDTALQWRTAY</sequence>
<dbReference type="AlphaFoldDB" id="A0A915PKK3"/>
<protein>
    <submittedName>
        <fullName evidence="2">Uncharacterized protein</fullName>
    </submittedName>
</protein>